<dbReference type="AlphaFoldDB" id="A0A0G4I3N2"/>
<evidence type="ECO:0000313" key="8">
    <source>
        <dbReference type="EMBL" id="CEM51576.1"/>
    </source>
</evidence>
<comment type="subcellular location">
    <subcellularLocation>
        <location evidence="1 6">Nucleus</location>
        <location evidence="1 6">Nucleolus</location>
    </subcellularLocation>
</comment>
<dbReference type="GO" id="GO:0005730">
    <property type="term" value="C:nucleolus"/>
    <property type="evidence" value="ECO:0007669"/>
    <property type="project" value="UniProtKB-SubCell"/>
</dbReference>
<evidence type="ECO:0000256" key="5">
    <source>
        <dbReference type="ARBA" id="ARBA00023242"/>
    </source>
</evidence>
<comment type="function">
    <text evidence="6">Component of the 90S pre-ribosome involved in the maturation of rRNAs. Required for early cleavages of the pre-RNAs in the 40S ribosomal subunit maturation pathway.</text>
</comment>
<feature type="compositionally biased region" description="Basic and acidic residues" evidence="7">
    <location>
        <begin position="32"/>
        <end position="43"/>
    </location>
</feature>
<sequence length="283" mass="31792">MDSLAVDDSLFGGGTGVAMDVSKIPFSQLKKMQRDGTIKRERGGAAGGKGGGGWITGPSSASSRQQQAAANAAASKAEGAKKAKKNKRPMEVSSKTPVAPAAFSKGTARQREKARDPRFSELSGRLDEEKFSKAFAFVDDLRKDEMQTMQKALRRAREEEEEEEREAGEGRRGNRRQLSEAQVERVSQQLNQMRSEEAQRRKKRAEIKVKRNLKNEEKRKVREEGKKPFFSSKRVVKEKVFEKRVDELKKAGKLKRFIETKGQKTSKKDKREMPMRRDASGGT</sequence>
<dbReference type="EMBL" id="CDMZ01004982">
    <property type="protein sequence ID" value="CEM51576.1"/>
    <property type="molecule type" value="Genomic_DNA"/>
</dbReference>
<feature type="compositionally biased region" description="Gly residues" evidence="7">
    <location>
        <begin position="44"/>
        <end position="55"/>
    </location>
</feature>
<feature type="region of interest" description="Disordered" evidence="7">
    <location>
        <begin position="252"/>
        <end position="283"/>
    </location>
</feature>
<evidence type="ECO:0000256" key="6">
    <source>
        <dbReference type="RuleBase" id="RU368027"/>
    </source>
</evidence>
<dbReference type="PANTHER" id="PTHR21738:SF0">
    <property type="entry name" value="RIBOSOMAL RNA PROCESSING PROTEIN 36 HOMOLOG"/>
    <property type="match status" value="1"/>
</dbReference>
<feature type="compositionally biased region" description="Basic and acidic residues" evidence="7">
    <location>
        <begin position="206"/>
        <end position="225"/>
    </location>
</feature>
<dbReference type="VEuPathDB" id="CryptoDB:Cvel_10707"/>
<evidence type="ECO:0000256" key="7">
    <source>
        <dbReference type="SAM" id="MobiDB-lite"/>
    </source>
</evidence>
<feature type="region of interest" description="Disordered" evidence="7">
    <location>
        <begin position="148"/>
        <end position="225"/>
    </location>
</feature>
<feature type="compositionally biased region" description="Basic and acidic residues" evidence="7">
    <location>
        <begin position="269"/>
        <end position="283"/>
    </location>
</feature>
<evidence type="ECO:0000256" key="3">
    <source>
        <dbReference type="ARBA" id="ARBA00022517"/>
    </source>
</evidence>
<keyword evidence="5 6" id="KW-0539">Nucleus</keyword>
<reference evidence="8" key="1">
    <citation type="submission" date="2014-11" db="EMBL/GenBank/DDBJ databases">
        <authorList>
            <person name="Otto D Thomas"/>
            <person name="Naeem Raeece"/>
        </authorList>
    </citation>
    <scope>NUCLEOTIDE SEQUENCE</scope>
</reference>
<evidence type="ECO:0000256" key="1">
    <source>
        <dbReference type="ARBA" id="ARBA00004604"/>
    </source>
</evidence>
<dbReference type="PANTHER" id="PTHR21738">
    <property type="entry name" value="RIBOSOMAL RNA PROCESSING PROTEIN 36 HOMOLOG"/>
    <property type="match status" value="1"/>
</dbReference>
<dbReference type="GO" id="GO:0000462">
    <property type="term" value="P:maturation of SSU-rRNA from tricistronic rRNA transcript (SSU-rRNA, 5.8S rRNA, LSU-rRNA)"/>
    <property type="evidence" value="ECO:0007669"/>
    <property type="project" value="TreeGrafter"/>
</dbReference>
<organism evidence="8">
    <name type="scientific">Chromera velia CCMP2878</name>
    <dbReference type="NCBI Taxonomy" id="1169474"/>
    <lineage>
        <taxon>Eukaryota</taxon>
        <taxon>Sar</taxon>
        <taxon>Alveolata</taxon>
        <taxon>Colpodellida</taxon>
        <taxon>Chromeraceae</taxon>
        <taxon>Chromera</taxon>
    </lineage>
</organism>
<feature type="compositionally biased region" description="Low complexity" evidence="7">
    <location>
        <begin position="59"/>
        <end position="77"/>
    </location>
</feature>
<dbReference type="Pfam" id="PF06102">
    <property type="entry name" value="RRP36"/>
    <property type="match status" value="1"/>
</dbReference>
<feature type="region of interest" description="Disordered" evidence="7">
    <location>
        <begin position="28"/>
        <end position="125"/>
    </location>
</feature>
<accession>A0A0G4I3N2</accession>
<evidence type="ECO:0000256" key="2">
    <source>
        <dbReference type="ARBA" id="ARBA00009418"/>
    </source>
</evidence>
<comment type="subunit">
    <text evidence="6">Associates with 90S and pre-40S pre-ribosomal particles.</text>
</comment>
<protein>
    <recommendedName>
        <fullName evidence="6">rRNA biogenesis protein RRP36</fullName>
    </recommendedName>
</protein>
<feature type="compositionally biased region" description="Basic and acidic residues" evidence="7">
    <location>
        <begin position="109"/>
        <end position="125"/>
    </location>
</feature>
<dbReference type="GO" id="GO:0030686">
    <property type="term" value="C:90S preribosome"/>
    <property type="evidence" value="ECO:0007669"/>
    <property type="project" value="TreeGrafter"/>
</dbReference>
<keyword evidence="4 6" id="KW-0698">rRNA processing</keyword>
<feature type="compositionally biased region" description="Basic and acidic residues" evidence="7">
    <location>
        <begin position="252"/>
        <end position="262"/>
    </location>
</feature>
<gene>
    <name evidence="8" type="ORF">Cvel_10707</name>
</gene>
<keyword evidence="6" id="KW-0687">Ribonucleoprotein</keyword>
<evidence type="ECO:0000256" key="4">
    <source>
        <dbReference type="ARBA" id="ARBA00022552"/>
    </source>
</evidence>
<comment type="similarity">
    <text evidence="2 6">Belongs to the RRP36 family.</text>
</comment>
<name>A0A0G4I3N2_9ALVE</name>
<dbReference type="InterPro" id="IPR009292">
    <property type="entry name" value="RRP36"/>
</dbReference>
<proteinExistence type="inferred from homology"/>
<keyword evidence="3 6" id="KW-0690">Ribosome biogenesis</keyword>